<keyword evidence="4" id="KW-1185">Reference proteome</keyword>
<organism evidence="3 4">
    <name type="scientific">Folsomia candida</name>
    <name type="common">Springtail</name>
    <dbReference type="NCBI Taxonomy" id="158441"/>
    <lineage>
        <taxon>Eukaryota</taxon>
        <taxon>Metazoa</taxon>
        <taxon>Ecdysozoa</taxon>
        <taxon>Arthropoda</taxon>
        <taxon>Hexapoda</taxon>
        <taxon>Collembola</taxon>
        <taxon>Entomobryomorpha</taxon>
        <taxon>Isotomoidea</taxon>
        <taxon>Isotomidae</taxon>
        <taxon>Proisotominae</taxon>
        <taxon>Folsomia</taxon>
    </lineage>
</organism>
<name>A0A226CZP2_FOLCA</name>
<evidence type="ECO:0000313" key="3">
    <source>
        <dbReference type="EMBL" id="OXA37496.1"/>
    </source>
</evidence>
<evidence type="ECO:0000256" key="2">
    <source>
        <dbReference type="SAM" id="SignalP"/>
    </source>
</evidence>
<evidence type="ECO:0000313" key="4">
    <source>
        <dbReference type="Proteomes" id="UP000198287"/>
    </source>
</evidence>
<gene>
    <name evidence="3" type="ORF">Fcan01_27719</name>
</gene>
<reference evidence="3 4" key="1">
    <citation type="submission" date="2015-12" db="EMBL/GenBank/DDBJ databases">
        <title>The genome of Folsomia candida.</title>
        <authorList>
            <person name="Faddeeva A."/>
            <person name="Derks M.F."/>
            <person name="Anvar Y."/>
            <person name="Smit S."/>
            <person name="Van Straalen N."/>
            <person name="Roelofs D."/>
        </authorList>
    </citation>
    <scope>NUCLEOTIDE SEQUENCE [LARGE SCALE GENOMIC DNA]</scope>
    <source>
        <strain evidence="3 4">VU population</strain>
        <tissue evidence="3">Whole body</tissue>
    </source>
</reference>
<protein>
    <submittedName>
        <fullName evidence="3">Uncharacterized protein</fullName>
    </submittedName>
</protein>
<keyword evidence="1" id="KW-0472">Membrane</keyword>
<evidence type="ECO:0000256" key="1">
    <source>
        <dbReference type="SAM" id="Phobius"/>
    </source>
</evidence>
<dbReference type="AlphaFoldDB" id="A0A226CZP2"/>
<dbReference type="Gene3D" id="1.10.287.70">
    <property type="match status" value="1"/>
</dbReference>
<keyword evidence="1" id="KW-1133">Transmembrane helix</keyword>
<feature type="transmembrane region" description="Helical" evidence="1">
    <location>
        <begin position="445"/>
        <end position="466"/>
    </location>
</feature>
<feature type="transmembrane region" description="Helical" evidence="1">
    <location>
        <begin position="384"/>
        <end position="403"/>
    </location>
</feature>
<proteinExistence type="predicted"/>
<accession>A0A226CZP2</accession>
<feature type="chain" id="PRO_5012511049" evidence="2">
    <location>
        <begin position="21"/>
        <end position="615"/>
    </location>
</feature>
<keyword evidence="1" id="KW-0812">Transmembrane</keyword>
<comment type="caution">
    <text evidence="3">The sequence shown here is derived from an EMBL/GenBank/DDBJ whole genome shotgun (WGS) entry which is preliminary data.</text>
</comment>
<dbReference type="EMBL" id="LNIX01000056">
    <property type="protein sequence ID" value="OXA37496.1"/>
    <property type="molecule type" value="Genomic_DNA"/>
</dbReference>
<dbReference type="Proteomes" id="UP000198287">
    <property type="component" value="Unassembled WGS sequence"/>
</dbReference>
<sequence length="615" mass="69906">MGVITLLGFSTLLLTHHAQTSHDPQIGAASYLEKHNFHPPPELDVVKLLNGVSTSCDVNIAYSNSLEKETADFYFNPVAECHWPTTITALNHQGMLNSSIQMALDILRCRISPSCRIPVVVPSEVPIIKSFYEIHHIATFAKYKLLHFLNDWSFHLEPTSFPPITIFFTMPNILLRMTDYILCGIGRDGKPVQPAPRYYIGPKDIVIAIYPTVDGPISICVHVIRGNSANVFLPRPKLLCKSGKDTDFIEMVAKFKLPHVAWSAYVSPWDNAKQEEMLTPNSLREFNFLTLSPFSLERRDVQYHLFHQLLLHGGVVNATVRTWAAPEFLNSVVWTSAGDFTLLSSRRHYVIETITPSRSGVQFLTCYEERFISFQFYLIPFQPALWVGILLSITIVVSALFLYNKYHSPIDKRISYAPWVLVLGTIFDEPNSIPGCVEGKSFHRLVFGCWTLMAIFLTNCYTGLVITELNAPHPSVQPETISDLACGDHFRPTGNITKWAEAENILKYWSPLHRAISLGYYNKTVSQMLENPFESEACYRLLSPPLDSVPFYFNTSSGRVFPSTYIFLKIYAVFKDMFIQKDLKDVDHKAYPEMLLLRPGHMHQNAFRLSIPSRI</sequence>
<feature type="signal peptide" evidence="2">
    <location>
        <begin position="1"/>
        <end position="20"/>
    </location>
</feature>
<keyword evidence="2" id="KW-0732">Signal</keyword>